<evidence type="ECO:0000256" key="3">
    <source>
        <dbReference type="ARBA" id="ARBA00022603"/>
    </source>
</evidence>
<organism evidence="7 8">
    <name type="scientific">Candidatus Woesebacteria bacterium RIFCSPHIGHO2_01_FULL_40_22</name>
    <dbReference type="NCBI Taxonomy" id="1802499"/>
    <lineage>
        <taxon>Bacteria</taxon>
        <taxon>Candidatus Woeseibacteriota</taxon>
    </lineage>
</organism>
<dbReference type="InterPro" id="IPR023397">
    <property type="entry name" value="SAM-dep_MeTrfase_MraW_recog"/>
</dbReference>
<dbReference type="AlphaFoldDB" id="A0A1F7YJS4"/>
<dbReference type="GO" id="GO:0071424">
    <property type="term" value="F:rRNA (cytosine-N4-)-methyltransferase activity"/>
    <property type="evidence" value="ECO:0007669"/>
    <property type="project" value="UniProtKB-UniRule"/>
</dbReference>
<evidence type="ECO:0000256" key="1">
    <source>
        <dbReference type="ARBA" id="ARBA00010396"/>
    </source>
</evidence>
<evidence type="ECO:0000256" key="4">
    <source>
        <dbReference type="ARBA" id="ARBA00022679"/>
    </source>
</evidence>
<dbReference type="PIRSF" id="PIRSF004486">
    <property type="entry name" value="MraW"/>
    <property type="match status" value="1"/>
</dbReference>
<dbReference type="PANTHER" id="PTHR11265">
    <property type="entry name" value="S-ADENOSYL-METHYLTRANSFERASE MRAW"/>
    <property type="match status" value="1"/>
</dbReference>
<dbReference type="NCBIfam" id="TIGR00006">
    <property type="entry name" value="16S rRNA (cytosine(1402)-N(4))-methyltransferase RsmH"/>
    <property type="match status" value="1"/>
</dbReference>
<proteinExistence type="inferred from homology"/>
<protein>
    <recommendedName>
        <fullName evidence="6">Ribosomal RNA small subunit methyltransferase H</fullName>
        <ecNumber evidence="6">2.1.1.199</ecNumber>
    </recommendedName>
    <alternativeName>
        <fullName evidence="6">16S rRNA m(4)C1402 methyltransferase</fullName>
    </alternativeName>
    <alternativeName>
        <fullName evidence="6">rRNA (cytosine-N(4)-)-methyltransferase RsmH</fullName>
    </alternativeName>
</protein>
<comment type="catalytic activity">
    <reaction evidence="6">
        <text>cytidine(1402) in 16S rRNA + S-adenosyl-L-methionine = N(4)-methylcytidine(1402) in 16S rRNA + S-adenosyl-L-homocysteine + H(+)</text>
        <dbReference type="Rhea" id="RHEA:42928"/>
        <dbReference type="Rhea" id="RHEA-COMP:10286"/>
        <dbReference type="Rhea" id="RHEA-COMP:10287"/>
        <dbReference type="ChEBI" id="CHEBI:15378"/>
        <dbReference type="ChEBI" id="CHEBI:57856"/>
        <dbReference type="ChEBI" id="CHEBI:59789"/>
        <dbReference type="ChEBI" id="CHEBI:74506"/>
        <dbReference type="ChEBI" id="CHEBI:82748"/>
        <dbReference type="EC" id="2.1.1.199"/>
    </reaction>
</comment>
<dbReference type="SUPFAM" id="SSF53335">
    <property type="entry name" value="S-adenosyl-L-methionine-dependent methyltransferases"/>
    <property type="match status" value="1"/>
</dbReference>
<keyword evidence="6" id="KW-0963">Cytoplasm</keyword>
<keyword evidence="4 6" id="KW-0808">Transferase</keyword>
<dbReference type="Proteomes" id="UP000179221">
    <property type="component" value="Unassembled WGS sequence"/>
</dbReference>
<evidence type="ECO:0000256" key="5">
    <source>
        <dbReference type="ARBA" id="ARBA00022691"/>
    </source>
</evidence>
<dbReference type="GO" id="GO:0070475">
    <property type="term" value="P:rRNA base methylation"/>
    <property type="evidence" value="ECO:0007669"/>
    <property type="project" value="UniProtKB-UniRule"/>
</dbReference>
<evidence type="ECO:0000313" key="7">
    <source>
        <dbReference type="EMBL" id="OGM27522.1"/>
    </source>
</evidence>
<evidence type="ECO:0000256" key="6">
    <source>
        <dbReference type="HAMAP-Rule" id="MF_01007"/>
    </source>
</evidence>
<dbReference type="CDD" id="cd02440">
    <property type="entry name" value="AdoMet_MTases"/>
    <property type="match status" value="1"/>
</dbReference>
<comment type="caution">
    <text evidence="7">The sequence shown here is derived from an EMBL/GenBank/DDBJ whole genome shotgun (WGS) entry which is preliminary data.</text>
</comment>
<dbReference type="InterPro" id="IPR029063">
    <property type="entry name" value="SAM-dependent_MTases_sf"/>
</dbReference>
<feature type="binding site" evidence="6">
    <location>
        <position position="107"/>
    </location>
    <ligand>
        <name>S-adenosyl-L-methionine</name>
        <dbReference type="ChEBI" id="CHEBI:59789"/>
    </ligand>
</feature>
<dbReference type="EMBL" id="MGGL01000004">
    <property type="protein sequence ID" value="OGM27522.1"/>
    <property type="molecule type" value="Genomic_DNA"/>
</dbReference>
<name>A0A1F7YJS4_9BACT</name>
<dbReference type="SUPFAM" id="SSF81799">
    <property type="entry name" value="Putative methyltransferase TM0872, insert domain"/>
    <property type="match status" value="1"/>
</dbReference>
<feature type="binding site" evidence="6">
    <location>
        <begin position="46"/>
        <end position="48"/>
    </location>
    <ligand>
        <name>S-adenosyl-L-methionine</name>
        <dbReference type="ChEBI" id="CHEBI:59789"/>
    </ligand>
</feature>
<feature type="binding site" evidence="6">
    <location>
        <position position="128"/>
    </location>
    <ligand>
        <name>S-adenosyl-L-methionine</name>
        <dbReference type="ChEBI" id="CHEBI:59789"/>
    </ligand>
</feature>
<sequence>MNNLKVRHVPVLVNEVLSGLNVNLAPLKSQEIVDTKKYIDATVGAGGHTIEIVKRGGRVLGIDADPKMIEVARENLEFALRAGMPSGLDTCPTDNPDGCYTLICGNFREIYSIAQERGFNEVEGILFDLGISSLHYGFPRGFSFKNPDAPLDMRFNDQKQGVTAAMLLSALGIHDLEKMFAEVMPVYLSRKISVSIIEERRSKKIETVGDFIEILDKAGIKRKKSKFIGSISYSTLPFLALRLAVNNELESISIALPKAFSLLKSGGRMAVISFHSGEDKQVKNYFQTLVSSEKANIIYKKLIRPAQSEIGSNPRARSAKLRVLEKI</sequence>
<dbReference type="Gene3D" id="3.40.50.150">
    <property type="entry name" value="Vaccinia Virus protein VP39"/>
    <property type="match status" value="1"/>
</dbReference>
<comment type="subcellular location">
    <subcellularLocation>
        <location evidence="6">Cytoplasm</location>
    </subcellularLocation>
</comment>
<evidence type="ECO:0000313" key="8">
    <source>
        <dbReference type="Proteomes" id="UP000179221"/>
    </source>
</evidence>
<dbReference type="Gene3D" id="1.10.150.170">
    <property type="entry name" value="Putative methyltransferase TM0872, insert domain"/>
    <property type="match status" value="1"/>
</dbReference>
<gene>
    <name evidence="6" type="primary">rsmH</name>
    <name evidence="7" type="ORF">A2628_01905</name>
</gene>
<comment type="similarity">
    <text evidence="1 6">Belongs to the methyltransferase superfamily. RsmH family.</text>
</comment>
<accession>A0A1F7YJS4</accession>
<feature type="binding site" evidence="6">
    <location>
        <position position="63"/>
    </location>
    <ligand>
        <name>S-adenosyl-L-methionine</name>
        <dbReference type="ChEBI" id="CHEBI:59789"/>
    </ligand>
</feature>
<keyword evidence="2 6" id="KW-0698">rRNA processing</keyword>
<evidence type="ECO:0000256" key="2">
    <source>
        <dbReference type="ARBA" id="ARBA00022552"/>
    </source>
</evidence>
<dbReference type="Pfam" id="PF01795">
    <property type="entry name" value="Methyltransf_5"/>
    <property type="match status" value="1"/>
</dbReference>
<dbReference type="HAMAP" id="MF_01007">
    <property type="entry name" value="16SrRNA_methyltr_H"/>
    <property type="match status" value="1"/>
</dbReference>
<keyword evidence="5 6" id="KW-0949">S-adenosyl-L-methionine</keyword>
<keyword evidence="3 6" id="KW-0489">Methyltransferase</keyword>
<dbReference type="EC" id="2.1.1.199" evidence="6"/>
<dbReference type="PANTHER" id="PTHR11265:SF0">
    <property type="entry name" value="12S RRNA N4-METHYLCYTIDINE METHYLTRANSFERASE"/>
    <property type="match status" value="1"/>
</dbReference>
<comment type="function">
    <text evidence="6">Specifically methylates the N4 position of cytidine in position 1402 (C1402) of 16S rRNA.</text>
</comment>
<reference evidence="7 8" key="1">
    <citation type="journal article" date="2016" name="Nat. Commun.">
        <title>Thousands of microbial genomes shed light on interconnected biogeochemical processes in an aquifer system.</title>
        <authorList>
            <person name="Anantharaman K."/>
            <person name="Brown C.T."/>
            <person name="Hug L.A."/>
            <person name="Sharon I."/>
            <person name="Castelle C.J."/>
            <person name="Probst A.J."/>
            <person name="Thomas B.C."/>
            <person name="Singh A."/>
            <person name="Wilkins M.J."/>
            <person name="Karaoz U."/>
            <person name="Brodie E.L."/>
            <person name="Williams K.H."/>
            <person name="Hubbard S.S."/>
            <person name="Banfield J.F."/>
        </authorList>
    </citation>
    <scope>NUCLEOTIDE SEQUENCE [LARGE SCALE GENOMIC DNA]</scope>
</reference>
<dbReference type="InterPro" id="IPR002903">
    <property type="entry name" value="RsmH"/>
</dbReference>
<feature type="binding site" evidence="6">
    <location>
        <position position="135"/>
    </location>
    <ligand>
        <name>S-adenosyl-L-methionine</name>
        <dbReference type="ChEBI" id="CHEBI:59789"/>
    </ligand>
</feature>
<dbReference type="GO" id="GO:0005737">
    <property type="term" value="C:cytoplasm"/>
    <property type="evidence" value="ECO:0007669"/>
    <property type="project" value="UniProtKB-SubCell"/>
</dbReference>